<feature type="compositionally biased region" description="Low complexity" evidence="1">
    <location>
        <begin position="1"/>
        <end position="15"/>
    </location>
</feature>
<dbReference type="Proteomes" id="UP000054549">
    <property type="component" value="Unassembled WGS sequence"/>
</dbReference>
<feature type="region of interest" description="Disordered" evidence="1">
    <location>
        <begin position="1"/>
        <end position="54"/>
    </location>
</feature>
<dbReference type="EMBL" id="KN819165">
    <property type="protein sequence ID" value="KIL53887.1"/>
    <property type="molecule type" value="Genomic_DNA"/>
</dbReference>
<feature type="non-terminal residue" evidence="2">
    <location>
        <position position="138"/>
    </location>
</feature>
<feature type="compositionally biased region" description="Basic and acidic residues" evidence="1">
    <location>
        <begin position="41"/>
        <end position="54"/>
    </location>
</feature>
<keyword evidence="3" id="KW-1185">Reference proteome</keyword>
<dbReference type="HOGENOM" id="CLU_151393_0_0_1"/>
<dbReference type="AlphaFoldDB" id="A0A0C2VYG5"/>
<evidence type="ECO:0000313" key="2">
    <source>
        <dbReference type="EMBL" id="KIL53887.1"/>
    </source>
</evidence>
<gene>
    <name evidence="2" type="ORF">M378DRAFT_182715</name>
</gene>
<organism evidence="2 3">
    <name type="scientific">Amanita muscaria (strain Koide BX008)</name>
    <dbReference type="NCBI Taxonomy" id="946122"/>
    <lineage>
        <taxon>Eukaryota</taxon>
        <taxon>Fungi</taxon>
        <taxon>Dikarya</taxon>
        <taxon>Basidiomycota</taxon>
        <taxon>Agaricomycotina</taxon>
        <taxon>Agaricomycetes</taxon>
        <taxon>Agaricomycetidae</taxon>
        <taxon>Agaricales</taxon>
        <taxon>Pluteineae</taxon>
        <taxon>Amanitaceae</taxon>
        <taxon>Amanita</taxon>
    </lineage>
</organism>
<sequence>MSESSSDSEPSSASSTIVQSPSAAEEIAQLLSGPTKNKKKSISESKSKPESKSKIERQLEPFLAAARWIPLAIEPFASIRDVLLVGIQGRSGRREEMGKDEQYQCIVFEQIAPLVPNFISVLSEVRKNPDTFDNFVDL</sequence>
<accession>A0A0C2VYG5</accession>
<protein>
    <submittedName>
        <fullName evidence="2">Uncharacterized protein</fullName>
    </submittedName>
</protein>
<evidence type="ECO:0000313" key="3">
    <source>
        <dbReference type="Proteomes" id="UP000054549"/>
    </source>
</evidence>
<name>A0A0C2VYG5_AMAMK</name>
<dbReference type="OrthoDB" id="3015563at2759"/>
<evidence type="ECO:0000256" key="1">
    <source>
        <dbReference type="SAM" id="MobiDB-lite"/>
    </source>
</evidence>
<proteinExistence type="predicted"/>
<reference evidence="2 3" key="1">
    <citation type="submission" date="2014-04" db="EMBL/GenBank/DDBJ databases">
        <title>Evolutionary Origins and Diversification of the Mycorrhizal Mutualists.</title>
        <authorList>
            <consortium name="DOE Joint Genome Institute"/>
            <consortium name="Mycorrhizal Genomics Consortium"/>
            <person name="Kohler A."/>
            <person name="Kuo A."/>
            <person name="Nagy L.G."/>
            <person name="Floudas D."/>
            <person name="Copeland A."/>
            <person name="Barry K.W."/>
            <person name="Cichocki N."/>
            <person name="Veneault-Fourrey C."/>
            <person name="LaButti K."/>
            <person name="Lindquist E.A."/>
            <person name="Lipzen A."/>
            <person name="Lundell T."/>
            <person name="Morin E."/>
            <person name="Murat C."/>
            <person name="Riley R."/>
            <person name="Ohm R."/>
            <person name="Sun H."/>
            <person name="Tunlid A."/>
            <person name="Henrissat B."/>
            <person name="Grigoriev I.V."/>
            <person name="Hibbett D.S."/>
            <person name="Martin F."/>
        </authorList>
    </citation>
    <scope>NUCLEOTIDE SEQUENCE [LARGE SCALE GENOMIC DNA]</scope>
    <source>
        <strain evidence="2 3">Koide BX008</strain>
    </source>
</reference>
<dbReference type="InParanoid" id="A0A0C2VYG5"/>